<keyword evidence="2" id="KW-0732">Signal</keyword>
<sequence length="72" mass="7314">MARFRALSAAHIIAMVMVVTLCYASGIAAKGSDISPTPALEAGAGFSLPVLSALVLSSTLGSLVALFLCIEF</sequence>
<feature type="transmembrane region" description="Helical" evidence="1">
    <location>
        <begin position="48"/>
        <end position="70"/>
    </location>
</feature>
<gene>
    <name evidence="3" type="ORF">SLEP1_g43005</name>
</gene>
<proteinExistence type="predicted"/>
<dbReference type="AlphaFoldDB" id="A0AAV5LD42"/>
<keyword evidence="4" id="KW-1185">Reference proteome</keyword>
<reference evidence="3 4" key="1">
    <citation type="journal article" date="2021" name="Commun. Biol.">
        <title>The genome of Shorea leprosula (Dipterocarpaceae) highlights the ecological relevance of drought in aseasonal tropical rainforests.</title>
        <authorList>
            <person name="Ng K.K.S."/>
            <person name="Kobayashi M.J."/>
            <person name="Fawcett J.A."/>
            <person name="Hatakeyama M."/>
            <person name="Paape T."/>
            <person name="Ng C.H."/>
            <person name="Ang C.C."/>
            <person name="Tnah L.H."/>
            <person name="Lee C.T."/>
            <person name="Nishiyama T."/>
            <person name="Sese J."/>
            <person name="O'Brien M.J."/>
            <person name="Copetti D."/>
            <person name="Mohd Noor M.I."/>
            <person name="Ong R.C."/>
            <person name="Putra M."/>
            <person name="Sireger I.Z."/>
            <person name="Indrioko S."/>
            <person name="Kosugi Y."/>
            <person name="Izuno A."/>
            <person name="Isagi Y."/>
            <person name="Lee S.L."/>
            <person name="Shimizu K.K."/>
        </authorList>
    </citation>
    <scope>NUCLEOTIDE SEQUENCE [LARGE SCALE GENOMIC DNA]</scope>
    <source>
        <strain evidence="3">214</strain>
    </source>
</reference>
<accession>A0AAV5LD42</accession>
<protein>
    <submittedName>
        <fullName evidence="3">Uncharacterized protein</fullName>
    </submittedName>
</protein>
<name>A0AAV5LD42_9ROSI</name>
<feature type="signal peptide" evidence="2">
    <location>
        <begin position="1"/>
        <end position="24"/>
    </location>
</feature>
<dbReference type="Proteomes" id="UP001054252">
    <property type="component" value="Unassembled WGS sequence"/>
</dbReference>
<organism evidence="3 4">
    <name type="scientific">Rubroshorea leprosula</name>
    <dbReference type="NCBI Taxonomy" id="152421"/>
    <lineage>
        <taxon>Eukaryota</taxon>
        <taxon>Viridiplantae</taxon>
        <taxon>Streptophyta</taxon>
        <taxon>Embryophyta</taxon>
        <taxon>Tracheophyta</taxon>
        <taxon>Spermatophyta</taxon>
        <taxon>Magnoliopsida</taxon>
        <taxon>eudicotyledons</taxon>
        <taxon>Gunneridae</taxon>
        <taxon>Pentapetalae</taxon>
        <taxon>rosids</taxon>
        <taxon>malvids</taxon>
        <taxon>Malvales</taxon>
        <taxon>Dipterocarpaceae</taxon>
        <taxon>Rubroshorea</taxon>
    </lineage>
</organism>
<keyword evidence="1" id="KW-0812">Transmembrane</keyword>
<evidence type="ECO:0000313" key="3">
    <source>
        <dbReference type="EMBL" id="GKV34647.1"/>
    </source>
</evidence>
<evidence type="ECO:0000256" key="1">
    <source>
        <dbReference type="SAM" id="Phobius"/>
    </source>
</evidence>
<evidence type="ECO:0000313" key="4">
    <source>
        <dbReference type="Proteomes" id="UP001054252"/>
    </source>
</evidence>
<keyword evidence="1" id="KW-1133">Transmembrane helix</keyword>
<comment type="caution">
    <text evidence="3">The sequence shown here is derived from an EMBL/GenBank/DDBJ whole genome shotgun (WGS) entry which is preliminary data.</text>
</comment>
<evidence type="ECO:0000256" key="2">
    <source>
        <dbReference type="SAM" id="SignalP"/>
    </source>
</evidence>
<feature type="chain" id="PRO_5043674861" evidence="2">
    <location>
        <begin position="25"/>
        <end position="72"/>
    </location>
</feature>
<dbReference type="EMBL" id="BPVZ01000106">
    <property type="protein sequence ID" value="GKV34647.1"/>
    <property type="molecule type" value="Genomic_DNA"/>
</dbReference>
<keyword evidence="1" id="KW-0472">Membrane</keyword>